<protein>
    <recommendedName>
        <fullName evidence="4">Phytanoyl-CoA dioxygenase</fullName>
    </recommendedName>
</protein>
<dbReference type="AlphaFoldDB" id="A0A108UCM8"/>
<organism evidence="2 3">
    <name type="scientific">Lysobacter capsici AZ78</name>
    <dbReference type="NCBI Taxonomy" id="1444315"/>
    <lineage>
        <taxon>Bacteria</taxon>
        <taxon>Pseudomonadati</taxon>
        <taxon>Pseudomonadota</taxon>
        <taxon>Gammaproteobacteria</taxon>
        <taxon>Lysobacterales</taxon>
        <taxon>Lysobacteraceae</taxon>
        <taxon>Lysobacter</taxon>
    </lineage>
</organism>
<accession>A0A108UCM8</accession>
<dbReference type="GO" id="GO:0016706">
    <property type="term" value="F:2-oxoglutarate-dependent dioxygenase activity"/>
    <property type="evidence" value="ECO:0007669"/>
    <property type="project" value="UniProtKB-ARBA"/>
</dbReference>
<dbReference type="RefSeq" id="WP_051547081.1">
    <property type="nucleotide sequence ID" value="NZ_JAJA02000001.1"/>
</dbReference>
<dbReference type="EMBL" id="JAJA02000001">
    <property type="protein sequence ID" value="KWS06677.1"/>
    <property type="molecule type" value="Genomic_DNA"/>
</dbReference>
<evidence type="ECO:0000313" key="2">
    <source>
        <dbReference type="EMBL" id="KWS06677.1"/>
    </source>
</evidence>
<comment type="cofactor">
    <cofactor evidence="1">
        <name>Fe(2+)</name>
        <dbReference type="ChEBI" id="CHEBI:29033"/>
    </cofactor>
</comment>
<sequence length="299" mass="33871">MKFPWKWLRPRGADAASPLTASMRECWDRDGLLVLPGFYSPAEVDAAEASLREAWAQGAPRIVVDDLVTGERLPLARVSEQARREHRFKVSDLYLEREAVRRLALNERITPIVAALLGQPPVLCNSLSFEQGSAQPDHVDSLYMTPRSPHHLVAIWVALEDTHPDAGPLRYYPGSHKIPQYVFSNGSHHFIQDEMPLWDRHMRAQVEALKLQPEVFLARKGDVFVWSAYLLHGDSDIRDPARTRKSVVFHYLSKQDCLAHRLALAPEGPGFWLYRQHPAVPGEDDPAWPPLPATPLIRP</sequence>
<dbReference type="InterPro" id="IPR008775">
    <property type="entry name" value="Phytyl_CoA_dOase-like"/>
</dbReference>
<keyword evidence="3" id="KW-1185">Reference proteome</keyword>
<dbReference type="Proteomes" id="UP000023435">
    <property type="component" value="Unassembled WGS sequence"/>
</dbReference>
<dbReference type="PANTHER" id="PTHR20883">
    <property type="entry name" value="PHYTANOYL-COA DIOXYGENASE DOMAIN CONTAINING 1"/>
    <property type="match status" value="1"/>
</dbReference>
<gene>
    <name evidence="2" type="ORF">AZ78_4233</name>
</gene>
<dbReference type="Pfam" id="PF05721">
    <property type="entry name" value="PhyH"/>
    <property type="match status" value="1"/>
</dbReference>
<comment type="caution">
    <text evidence="2">The sequence shown here is derived from an EMBL/GenBank/DDBJ whole genome shotgun (WGS) entry which is preliminary data.</text>
</comment>
<evidence type="ECO:0000256" key="1">
    <source>
        <dbReference type="ARBA" id="ARBA00001954"/>
    </source>
</evidence>
<reference evidence="2 3" key="1">
    <citation type="journal article" date="2014" name="Genome Announc.">
        <title>Draft Genome Sequence of Lysobacter capsici AZ78, a Bacterium Antagonistic to Plant-Pathogenic Oomycetes.</title>
        <authorList>
            <person name="Puopolo G."/>
            <person name="Sonego P."/>
            <person name="Engelen K."/>
            <person name="Pertot I."/>
        </authorList>
    </citation>
    <scope>NUCLEOTIDE SEQUENCE [LARGE SCALE GENOMIC DNA]</scope>
    <source>
        <strain evidence="2 3">AZ78</strain>
    </source>
</reference>
<evidence type="ECO:0008006" key="4">
    <source>
        <dbReference type="Google" id="ProtNLM"/>
    </source>
</evidence>
<evidence type="ECO:0000313" key="3">
    <source>
        <dbReference type="Proteomes" id="UP000023435"/>
    </source>
</evidence>
<name>A0A108UCM8_9GAMM</name>
<dbReference type="GO" id="GO:0005506">
    <property type="term" value="F:iron ion binding"/>
    <property type="evidence" value="ECO:0007669"/>
    <property type="project" value="UniProtKB-ARBA"/>
</dbReference>
<dbReference type="SUPFAM" id="SSF51197">
    <property type="entry name" value="Clavaminate synthase-like"/>
    <property type="match status" value="1"/>
</dbReference>
<dbReference type="OrthoDB" id="9075305at2"/>
<proteinExistence type="predicted"/>
<dbReference type="PANTHER" id="PTHR20883:SF48">
    <property type="entry name" value="ECTOINE DIOXYGENASE"/>
    <property type="match status" value="1"/>
</dbReference>
<dbReference type="Gene3D" id="2.60.120.620">
    <property type="entry name" value="q2cbj1_9rhob like domain"/>
    <property type="match status" value="1"/>
</dbReference>